<evidence type="ECO:0000313" key="3">
    <source>
        <dbReference type="Proteomes" id="UP000521872"/>
    </source>
</evidence>
<name>A0A8H4VU09_9AGAR</name>
<proteinExistence type="predicted"/>
<dbReference type="PANTHER" id="PTHR43130">
    <property type="entry name" value="ARAC-FAMILY TRANSCRIPTIONAL REGULATOR"/>
    <property type="match status" value="1"/>
</dbReference>
<dbReference type="InterPro" id="IPR002818">
    <property type="entry name" value="DJ-1/PfpI"/>
</dbReference>
<accession>A0A8H4VU09</accession>
<dbReference type="Proteomes" id="UP000521872">
    <property type="component" value="Unassembled WGS sequence"/>
</dbReference>
<keyword evidence="3" id="KW-1185">Reference proteome</keyword>
<dbReference type="PANTHER" id="PTHR43130:SF7">
    <property type="entry name" value="DJ-1_PFPI DOMAIN-CONTAINING PROTEIN"/>
    <property type="match status" value="1"/>
</dbReference>
<protein>
    <recommendedName>
        <fullName evidence="1">DJ-1/PfpI domain-containing protein</fullName>
    </recommendedName>
</protein>
<dbReference type="EMBL" id="JAACJL010000002">
    <property type="protein sequence ID" value="KAF4622528.1"/>
    <property type="molecule type" value="Genomic_DNA"/>
</dbReference>
<dbReference type="SUPFAM" id="SSF52317">
    <property type="entry name" value="Class I glutamine amidotransferase-like"/>
    <property type="match status" value="1"/>
</dbReference>
<reference evidence="2 3" key="1">
    <citation type="submission" date="2019-12" db="EMBL/GenBank/DDBJ databases">
        <authorList>
            <person name="Floudas D."/>
            <person name="Bentzer J."/>
            <person name="Ahren D."/>
            <person name="Johansson T."/>
            <person name="Persson P."/>
            <person name="Tunlid A."/>
        </authorList>
    </citation>
    <scope>NUCLEOTIDE SEQUENCE [LARGE SCALE GENOMIC DNA]</scope>
    <source>
        <strain evidence="2 3">CBS 102.39</strain>
    </source>
</reference>
<feature type="domain" description="DJ-1/PfpI" evidence="1">
    <location>
        <begin position="83"/>
        <end position="219"/>
    </location>
</feature>
<sequence>MANKQNNYYFQASNTLIYSYHYQTITNNNMVNPIWTFGVLLIPGYQFLDMAGPVDYLQLHSRDFMSGVPGVTPEILNNAPIINWHFIAQDLNPVNASSGPPLPPTDTFETAPKLDYLLVPGPDPYIVLPAPTTKYIQTVVSDASFKGLLTVCTGSMAIAQTGVLDGHKVCSNKVMLRDAASKGLINHNVTWIGDKRWHQDGKIWSAAGVTAGIDLAAGFIATKVSKNATALAQDAFEYHPNPASPDRFARILKGVDLN</sequence>
<evidence type="ECO:0000259" key="1">
    <source>
        <dbReference type="Pfam" id="PF01965"/>
    </source>
</evidence>
<evidence type="ECO:0000313" key="2">
    <source>
        <dbReference type="EMBL" id="KAF4622528.1"/>
    </source>
</evidence>
<dbReference type="AlphaFoldDB" id="A0A8H4VU09"/>
<dbReference type="Gene3D" id="3.40.50.880">
    <property type="match status" value="1"/>
</dbReference>
<dbReference type="Pfam" id="PF01965">
    <property type="entry name" value="DJ-1_PfpI"/>
    <property type="match status" value="1"/>
</dbReference>
<comment type="caution">
    <text evidence="2">The sequence shown here is derived from an EMBL/GenBank/DDBJ whole genome shotgun (WGS) entry which is preliminary data.</text>
</comment>
<organism evidence="2 3">
    <name type="scientific">Agrocybe pediades</name>
    <dbReference type="NCBI Taxonomy" id="84607"/>
    <lineage>
        <taxon>Eukaryota</taxon>
        <taxon>Fungi</taxon>
        <taxon>Dikarya</taxon>
        <taxon>Basidiomycota</taxon>
        <taxon>Agaricomycotina</taxon>
        <taxon>Agaricomycetes</taxon>
        <taxon>Agaricomycetidae</taxon>
        <taxon>Agaricales</taxon>
        <taxon>Agaricineae</taxon>
        <taxon>Strophariaceae</taxon>
        <taxon>Agrocybe</taxon>
    </lineage>
</organism>
<dbReference type="InterPro" id="IPR052158">
    <property type="entry name" value="INH-QAR"/>
</dbReference>
<gene>
    <name evidence="2" type="ORF">D9613_009635</name>
</gene>
<dbReference type="InterPro" id="IPR029062">
    <property type="entry name" value="Class_I_gatase-like"/>
</dbReference>